<protein>
    <submittedName>
        <fullName evidence="1">Uncharacterized protein</fullName>
    </submittedName>
</protein>
<dbReference type="AlphaFoldDB" id="A0A378HCQ0"/>
<evidence type="ECO:0000313" key="1">
    <source>
        <dbReference type="EMBL" id="QCZ54170.1"/>
    </source>
</evidence>
<sequence>MGRAYLHGRIKRPRLRHVVEAFGVVMLNFLRSHYSVTESLVEAYDADIKQNKTANC</sequence>
<dbReference type="EMBL" id="CP031198">
    <property type="protein sequence ID" value="QCZ54170.1"/>
    <property type="molecule type" value="Genomic_DNA"/>
</dbReference>
<name>A0A378HCQ0_LEVBR</name>
<proteinExistence type="predicted"/>
<organism evidence="1 2">
    <name type="scientific">Levilactobacillus brevis</name>
    <name type="common">Lactobacillus brevis</name>
    <dbReference type="NCBI Taxonomy" id="1580"/>
    <lineage>
        <taxon>Bacteria</taxon>
        <taxon>Bacillati</taxon>
        <taxon>Bacillota</taxon>
        <taxon>Bacilli</taxon>
        <taxon>Lactobacillales</taxon>
        <taxon>Lactobacillaceae</taxon>
        <taxon>Levilactobacillus</taxon>
    </lineage>
</organism>
<gene>
    <name evidence="1" type="ORF">UCCLBBS449_2262</name>
</gene>
<accession>A0A378HCQ0</accession>
<evidence type="ECO:0000313" key="2">
    <source>
        <dbReference type="Proteomes" id="UP000307074"/>
    </source>
</evidence>
<reference evidence="1 2" key="1">
    <citation type="submission" date="2018-07" db="EMBL/GenBank/DDBJ databases">
        <authorList>
            <person name="Feyereisen M."/>
        </authorList>
    </citation>
    <scope>NUCLEOTIDE SEQUENCE [LARGE SCALE GENOMIC DNA]</scope>
    <source>
        <strain evidence="1 2">UCCLBBS449</strain>
    </source>
</reference>
<dbReference type="Proteomes" id="UP000307074">
    <property type="component" value="Chromosome"/>
</dbReference>